<keyword evidence="2" id="KW-0472">Membrane</keyword>
<gene>
    <name evidence="3" type="ORF">MRATA1EN1_LOCUS29625</name>
</gene>
<keyword evidence="2" id="KW-0812">Transmembrane</keyword>
<keyword evidence="4" id="KW-1185">Reference proteome</keyword>
<feature type="region of interest" description="Disordered" evidence="1">
    <location>
        <begin position="95"/>
        <end position="126"/>
    </location>
</feature>
<feature type="transmembrane region" description="Helical" evidence="2">
    <location>
        <begin position="54"/>
        <end position="76"/>
    </location>
</feature>
<accession>A0ABN9A767</accession>
<evidence type="ECO:0000256" key="2">
    <source>
        <dbReference type="SAM" id="Phobius"/>
    </source>
</evidence>
<proteinExistence type="predicted"/>
<keyword evidence="2" id="KW-1133">Transmembrane helix</keyword>
<dbReference type="Proteomes" id="UP001176941">
    <property type="component" value="Chromosome X"/>
</dbReference>
<dbReference type="EMBL" id="OX460343">
    <property type="protein sequence ID" value="CAI9180663.1"/>
    <property type="molecule type" value="Genomic_DNA"/>
</dbReference>
<evidence type="ECO:0000313" key="3">
    <source>
        <dbReference type="EMBL" id="CAI9180663.1"/>
    </source>
</evidence>
<evidence type="ECO:0000256" key="1">
    <source>
        <dbReference type="SAM" id="MobiDB-lite"/>
    </source>
</evidence>
<sequence length="135" mass="15400">MLGPQTTKVHLMKSLWFSVMFRYWELEHFSNEMQSVLNQDEHSLLFTWGMNHLALTWAISILALLCLFATPWTVALQAPLFMEFSRQEYWSGLPFPPPGELLSPETEPGSPALQADSLPSEPPGKPNIYMFLSTL</sequence>
<evidence type="ECO:0000313" key="4">
    <source>
        <dbReference type="Proteomes" id="UP001176941"/>
    </source>
</evidence>
<reference evidence="3" key="1">
    <citation type="submission" date="2023-04" db="EMBL/GenBank/DDBJ databases">
        <authorList>
            <consortium name="ELIXIR-Norway"/>
        </authorList>
    </citation>
    <scope>NUCLEOTIDE SEQUENCE [LARGE SCALE GENOMIC DNA]</scope>
</reference>
<name>A0ABN9A767_RANTA</name>
<organism evidence="3 4">
    <name type="scientific">Rangifer tarandus platyrhynchus</name>
    <name type="common">Svalbard reindeer</name>
    <dbReference type="NCBI Taxonomy" id="3082113"/>
    <lineage>
        <taxon>Eukaryota</taxon>
        <taxon>Metazoa</taxon>
        <taxon>Chordata</taxon>
        <taxon>Craniata</taxon>
        <taxon>Vertebrata</taxon>
        <taxon>Euteleostomi</taxon>
        <taxon>Mammalia</taxon>
        <taxon>Eutheria</taxon>
        <taxon>Laurasiatheria</taxon>
        <taxon>Artiodactyla</taxon>
        <taxon>Ruminantia</taxon>
        <taxon>Pecora</taxon>
        <taxon>Cervidae</taxon>
        <taxon>Odocoileinae</taxon>
        <taxon>Rangifer</taxon>
    </lineage>
</organism>
<protein>
    <submittedName>
        <fullName evidence="3">Uncharacterized protein</fullName>
    </submittedName>
</protein>